<dbReference type="Gene3D" id="3.20.20.100">
    <property type="entry name" value="NADP-dependent oxidoreductase domain"/>
    <property type="match status" value="1"/>
</dbReference>
<reference evidence="2 3" key="1">
    <citation type="submission" date="2015-11" db="EMBL/GenBank/DDBJ databases">
        <title>Genome sequence of Pyrodictium occultum PL-19, a marine hyperthermophilic archaeon isolated from Volcano, Italy.</title>
        <authorList>
            <person name="Utturkar S."/>
            <person name="Huber H."/>
            <person name="Leptihn S."/>
            <person name="Brown S."/>
            <person name="Stetter K.O."/>
            <person name="Podar M."/>
        </authorList>
    </citation>
    <scope>NUCLEOTIDE SEQUENCE [LARGE SCALE GENOMIC DNA]</scope>
    <source>
        <strain evidence="2 3">PL-19</strain>
    </source>
</reference>
<dbReference type="Pfam" id="PF00248">
    <property type="entry name" value="Aldo_ket_red"/>
    <property type="match status" value="1"/>
</dbReference>
<dbReference type="AlphaFoldDB" id="A0A0V8RVL4"/>
<dbReference type="InterPro" id="IPR036812">
    <property type="entry name" value="NAD(P)_OxRdtase_dom_sf"/>
</dbReference>
<dbReference type="RefSeq" id="WP_058370784.1">
    <property type="nucleotide sequence ID" value="NZ_LNTB01000001.1"/>
</dbReference>
<accession>A0A0V8RVL4</accession>
<sequence>MALQAWSPLDKGALAGRTRADNPARRMDPVFKTVAGDRVLQETLARVAERLGTSRAVVALAWLVAKGAFPLVGARRRSHAESAAEAARLDLPGWAVGELDRASGRYRSLWGRCCSELSWSRVLPGLLQALVFKYILRGI</sequence>
<dbReference type="STRING" id="2309.CF15_04865"/>
<keyword evidence="3" id="KW-1185">Reference proteome</keyword>
<dbReference type="EMBL" id="LNTB01000001">
    <property type="protein sequence ID" value="KSW12105.1"/>
    <property type="molecule type" value="Genomic_DNA"/>
</dbReference>
<dbReference type="InterPro" id="IPR023210">
    <property type="entry name" value="NADP_OxRdtase_dom"/>
</dbReference>
<evidence type="ECO:0000259" key="1">
    <source>
        <dbReference type="Pfam" id="PF00248"/>
    </source>
</evidence>
<gene>
    <name evidence="2" type="ORF">CF15_04865</name>
</gene>
<dbReference type="OrthoDB" id="7236at2157"/>
<comment type="caution">
    <text evidence="2">The sequence shown here is derived from an EMBL/GenBank/DDBJ whole genome shotgun (WGS) entry which is preliminary data.</text>
</comment>
<organism evidence="2 3">
    <name type="scientific">Pyrodictium occultum</name>
    <dbReference type="NCBI Taxonomy" id="2309"/>
    <lineage>
        <taxon>Archaea</taxon>
        <taxon>Thermoproteota</taxon>
        <taxon>Thermoprotei</taxon>
        <taxon>Desulfurococcales</taxon>
        <taxon>Pyrodictiaceae</taxon>
        <taxon>Pyrodictium</taxon>
    </lineage>
</organism>
<dbReference type="Proteomes" id="UP000053352">
    <property type="component" value="Unassembled WGS sequence"/>
</dbReference>
<evidence type="ECO:0000313" key="3">
    <source>
        <dbReference type="Proteomes" id="UP000053352"/>
    </source>
</evidence>
<proteinExistence type="predicted"/>
<protein>
    <recommendedName>
        <fullName evidence="1">NADP-dependent oxidoreductase domain-containing protein</fullName>
    </recommendedName>
</protein>
<dbReference type="SUPFAM" id="SSF51430">
    <property type="entry name" value="NAD(P)-linked oxidoreductase"/>
    <property type="match status" value="1"/>
</dbReference>
<feature type="domain" description="NADP-dependent oxidoreductase" evidence="1">
    <location>
        <begin position="3"/>
        <end position="100"/>
    </location>
</feature>
<name>A0A0V8RVL4_PYROC</name>
<evidence type="ECO:0000313" key="2">
    <source>
        <dbReference type="EMBL" id="KSW12105.1"/>
    </source>
</evidence>